<dbReference type="Proteomes" id="UP000054721">
    <property type="component" value="Unassembled WGS sequence"/>
</dbReference>
<evidence type="ECO:0000313" key="2">
    <source>
        <dbReference type="Proteomes" id="UP000054721"/>
    </source>
</evidence>
<proteinExistence type="predicted"/>
<sequence>MNSQLISNYFAHGWYLFETLENSTSMYNGDYYWHLRNECVLYKQAILCQFKSFNPNYTVPME</sequence>
<organism evidence="1 2">
    <name type="scientific">Trichinella nativa</name>
    <dbReference type="NCBI Taxonomy" id="6335"/>
    <lineage>
        <taxon>Eukaryota</taxon>
        <taxon>Metazoa</taxon>
        <taxon>Ecdysozoa</taxon>
        <taxon>Nematoda</taxon>
        <taxon>Enoplea</taxon>
        <taxon>Dorylaimia</taxon>
        <taxon>Trichinellida</taxon>
        <taxon>Trichinellidae</taxon>
        <taxon>Trichinella</taxon>
    </lineage>
</organism>
<protein>
    <submittedName>
        <fullName evidence="1">Uncharacterized protein</fullName>
    </submittedName>
</protein>
<evidence type="ECO:0000313" key="1">
    <source>
        <dbReference type="EMBL" id="KRZ47771.1"/>
    </source>
</evidence>
<gene>
    <name evidence="1" type="ORF">T02_5985</name>
</gene>
<name>A0A0V1KKC0_9BILA</name>
<comment type="caution">
    <text evidence="1">The sequence shown here is derived from an EMBL/GenBank/DDBJ whole genome shotgun (WGS) entry which is preliminary data.</text>
</comment>
<accession>A0A0V1KKC0</accession>
<dbReference type="AlphaFoldDB" id="A0A0V1KKC0"/>
<dbReference type="EMBL" id="JYDW01000575">
    <property type="protein sequence ID" value="KRZ47771.1"/>
    <property type="molecule type" value="Genomic_DNA"/>
</dbReference>
<dbReference type="OrthoDB" id="5928840at2759"/>
<reference evidence="1 2" key="1">
    <citation type="submission" date="2015-05" db="EMBL/GenBank/DDBJ databases">
        <title>Evolution of Trichinella species and genotypes.</title>
        <authorList>
            <person name="Korhonen P.K."/>
            <person name="Edoardo P."/>
            <person name="Giuseppe L.R."/>
            <person name="Gasser R.B."/>
        </authorList>
    </citation>
    <scope>NUCLEOTIDE SEQUENCE [LARGE SCALE GENOMIC DNA]</scope>
    <source>
        <strain evidence="1">ISS10</strain>
    </source>
</reference>
<keyword evidence="2" id="KW-1185">Reference proteome</keyword>